<dbReference type="EMBL" id="CP086322">
    <property type="protein sequence ID" value="UQA95284.1"/>
    <property type="molecule type" value="Genomic_DNA"/>
</dbReference>
<reference evidence="2" key="1">
    <citation type="submission" date="2021-10" db="EMBL/GenBank/DDBJ databases">
        <title>Streptomyces nigrumlapis sp.nov.,an antimicrobial producing actinobacterium isolated from Black Gobi rocks.</title>
        <authorList>
            <person name="Wen Y."/>
            <person name="Zhang W."/>
            <person name="Liu X.G."/>
        </authorList>
    </citation>
    <scope>NUCLEOTIDE SEQUENCE</scope>
    <source>
        <strain evidence="2">ST13-2-2</strain>
    </source>
</reference>
<evidence type="ECO:0000256" key="1">
    <source>
        <dbReference type="SAM" id="MobiDB-lite"/>
    </source>
</evidence>
<feature type="compositionally biased region" description="Low complexity" evidence="1">
    <location>
        <begin position="96"/>
        <end position="110"/>
    </location>
</feature>
<feature type="region of interest" description="Disordered" evidence="1">
    <location>
        <begin position="44"/>
        <end position="114"/>
    </location>
</feature>
<accession>A0ABY4MBY2</accession>
<sequence>MQRGLIHVAAWTLATGAAVTLSWFGVHTVLAGTAYDAPRALPLSEQVPSSGGQADGDIAPRASSTHRPKPSGTAGRSPSPSEKPSTPSGSGGRRTGGPAAAPSTGSASGGEVKSYSTVGGRVVLDLRRDSAELVSATPNADWEMQVWTQDKWLRVDFTGKSGHTSVICAWNGHPPMVDVNNHAT</sequence>
<evidence type="ECO:0000313" key="2">
    <source>
        <dbReference type="EMBL" id="UQA95284.1"/>
    </source>
</evidence>
<evidence type="ECO:0008006" key="4">
    <source>
        <dbReference type="Google" id="ProtNLM"/>
    </source>
</evidence>
<protein>
    <recommendedName>
        <fullName evidence="4">Secreted protein</fullName>
    </recommendedName>
</protein>
<dbReference type="RefSeq" id="WP_248866195.1">
    <property type="nucleotide sequence ID" value="NZ_CP086322.1"/>
</dbReference>
<feature type="compositionally biased region" description="Low complexity" evidence="1">
    <location>
        <begin position="77"/>
        <end position="88"/>
    </location>
</feature>
<dbReference type="Proteomes" id="UP000830115">
    <property type="component" value="Chromosome"/>
</dbReference>
<keyword evidence="3" id="KW-1185">Reference proteome</keyword>
<evidence type="ECO:0000313" key="3">
    <source>
        <dbReference type="Proteomes" id="UP000830115"/>
    </source>
</evidence>
<proteinExistence type="predicted"/>
<name>A0ABY4MBY2_9ACTN</name>
<gene>
    <name evidence="2" type="ORF">K9S39_28585</name>
</gene>
<organism evidence="2 3">
    <name type="scientific">Streptomyces halobius</name>
    <dbReference type="NCBI Taxonomy" id="2879846"/>
    <lineage>
        <taxon>Bacteria</taxon>
        <taxon>Bacillati</taxon>
        <taxon>Actinomycetota</taxon>
        <taxon>Actinomycetes</taxon>
        <taxon>Kitasatosporales</taxon>
        <taxon>Streptomycetaceae</taxon>
        <taxon>Streptomyces</taxon>
    </lineage>
</organism>